<reference evidence="2 3" key="1">
    <citation type="journal article" date="2021" name="Nat. Commun.">
        <title>Genetic determinants of endophytism in the Arabidopsis root mycobiome.</title>
        <authorList>
            <person name="Mesny F."/>
            <person name="Miyauchi S."/>
            <person name="Thiergart T."/>
            <person name="Pickel B."/>
            <person name="Atanasova L."/>
            <person name="Karlsson M."/>
            <person name="Huettel B."/>
            <person name="Barry K.W."/>
            <person name="Haridas S."/>
            <person name="Chen C."/>
            <person name="Bauer D."/>
            <person name="Andreopoulos W."/>
            <person name="Pangilinan J."/>
            <person name="LaButti K."/>
            <person name="Riley R."/>
            <person name="Lipzen A."/>
            <person name="Clum A."/>
            <person name="Drula E."/>
            <person name="Henrissat B."/>
            <person name="Kohler A."/>
            <person name="Grigoriev I.V."/>
            <person name="Martin F.M."/>
            <person name="Hacquard S."/>
        </authorList>
    </citation>
    <scope>NUCLEOTIDE SEQUENCE [LARGE SCALE GENOMIC DNA]</scope>
    <source>
        <strain evidence="2 3">MPI-CAGE-CH-0241</strain>
    </source>
</reference>
<evidence type="ECO:0000313" key="3">
    <source>
        <dbReference type="Proteomes" id="UP000777438"/>
    </source>
</evidence>
<keyword evidence="3" id="KW-1185">Reference proteome</keyword>
<feature type="compositionally biased region" description="Polar residues" evidence="1">
    <location>
        <begin position="271"/>
        <end position="285"/>
    </location>
</feature>
<feature type="region of interest" description="Disordered" evidence="1">
    <location>
        <begin position="209"/>
        <end position="301"/>
    </location>
</feature>
<gene>
    <name evidence="2" type="ORF">B0T10DRAFT_48042</name>
</gene>
<evidence type="ECO:0000313" key="2">
    <source>
        <dbReference type="EMBL" id="KAH6889165.1"/>
    </source>
</evidence>
<feature type="compositionally biased region" description="Polar residues" evidence="1">
    <location>
        <begin position="243"/>
        <end position="252"/>
    </location>
</feature>
<comment type="caution">
    <text evidence="2">The sequence shown here is derived from an EMBL/GenBank/DDBJ whole genome shotgun (WGS) entry which is preliminary data.</text>
</comment>
<dbReference type="EMBL" id="JAGPYM010000011">
    <property type="protein sequence ID" value="KAH6889165.1"/>
    <property type="molecule type" value="Genomic_DNA"/>
</dbReference>
<name>A0A9P9AS96_9HYPO</name>
<sequence length="349" mass="38868">MSYASSICPACKDAGRRENSYCIRHRCCLEGCTKPRNDATSWWWCVDHNSNSGAGTIIFNSKAAPSKPRIEPQSVYCLDCPRTFACTEPITFQNGRGYCQRHRCTRPACAKGRSAGISWTCVDHLPERNLSASKPLAQNTATQEAIPKSTDAPAAQQKACQACLSNRQGKSKADEGWFCIRHRCVSHGCNSPRIENSAEGEPWYCSAHQPPKPVDQTLDEPPVIETPKKQRHSRMRSVLNWKTLLSSRKTINTPPPTSKEPSDDKKPQPPLQTETKAPVTQSTETPVVLTDEVPPPLENKTPGLGWHQCHAPACQERVLSEEVWVCQKHLDQGLFDRDDPPGYLDCPLR</sequence>
<proteinExistence type="predicted"/>
<dbReference type="OrthoDB" id="5085692at2759"/>
<organism evidence="2 3">
    <name type="scientific">Thelonectria olida</name>
    <dbReference type="NCBI Taxonomy" id="1576542"/>
    <lineage>
        <taxon>Eukaryota</taxon>
        <taxon>Fungi</taxon>
        <taxon>Dikarya</taxon>
        <taxon>Ascomycota</taxon>
        <taxon>Pezizomycotina</taxon>
        <taxon>Sordariomycetes</taxon>
        <taxon>Hypocreomycetidae</taxon>
        <taxon>Hypocreales</taxon>
        <taxon>Nectriaceae</taxon>
        <taxon>Thelonectria</taxon>
    </lineage>
</organism>
<dbReference type="Proteomes" id="UP000777438">
    <property type="component" value="Unassembled WGS sequence"/>
</dbReference>
<evidence type="ECO:0000256" key="1">
    <source>
        <dbReference type="SAM" id="MobiDB-lite"/>
    </source>
</evidence>
<protein>
    <submittedName>
        <fullName evidence="2">Uncharacterized protein</fullName>
    </submittedName>
</protein>
<dbReference type="AlphaFoldDB" id="A0A9P9AS96"/>
<accession>A0A9P9AS96</accession>